<sequence>MFTQYKYWQPYVSPNDPCPPIKIKSYSTPPQLYIGFQPLGLPQFQTPKEALKHGTLWPQLYSPYPNPQKGMKNHE</sequence>
<reference evidence="1 2" key="1">
    <citation type="submission" date="2019-02" db="EMBL/GenBank/DDBJ databases">
        <title>Ureibacillus thermophilus.</title>
        <authorList>
            <person name="Sunny J.S."/>
            <person name="Natarajan A."/>
            <person name="Saleena L.M."/>
        </authorList>
    </citation>
    <scope>NUCLEOTIDE SEQUENCE [LARGE SCALE GENOMIC DNA]</scope>
    <source>
        <strain evidence="1 2">LM102</strain>
    </source>
</reference>
<dbReference type="Proteomes" id="UP000291151">
    <property type="component" value="Chromosome"/>
</dbReference>
<dbReference type="RefSeq" id="WP_208650463.1">
    <property type="nucleotide sequence ID" value="NZ_CP036528.1"/>
</dbReference>
<dbReference type="KEGG" id="uth:DKZ56_13560"/>
<dbReference type="InterPro" id="IPR020256">
    <property type="entry name" value="Spore_coat_CotJA"/>
</dbReference>
<gene>
    <name evidence="1" type="ORF">DKZ56_13560</name>
</gene>
<name>A0A4P6UVB3_9BACL</name>
<proteinExistence type="predicted"/>
<dbReference type="AlphaFoldDB" id="A0A4P6UVB3"/>
<organism evidence="1 2">
    <name type="scientific">Ureibacillus thermophilus</name>
    <dbReference type="NCBI Taxonomy" id="367743"/>
    <lineage>
        <taxon>Bacteria</taxon>
        <taxon>Bacillati</taxon>
        <taxon>Bacillota</taxon>
        <taxon>Bacilli</taxon>
        <taxon>Bacillales</taxon>
        <taxon>Caryophanaceae</taxon>
        <taxon>Ureibacillus</taxon>
    </lineage>
</organism>
<dbReference type="EMBL" id="CP036528">
    <property type="protein sequence ID" value="QBK26777.1"/>
    <property type="molecule type" value="Genomic_DNA"/>
</dbReference>
<keyword evidence="2" id="KW-1185">Reference proteome</keyword>
<accession>A0A4P6UVB3</accession>
<evidence type="ECO:0000313" key="1">
    <source>
        <dbReference type="EMBL" id="QBK26777.1"/>
    </source>
</evidence>
<dbReference type="Pfam" id="PF11007">
    <property type="entry name" value="CotJA"/>
    <property type="match status" value="1"/>
</dbReference>
<protein>
    <submittedName>
        <fullName evidence="1">Spore coat associated protein CotJA</fullName>
    </submittedName>
</protein>
<evidence type="ECO:0000313" key="2">
    <source>
        <dbReference type="Proteomes" id="UP000291151"/>
    </source>
</evidence>